<evidence type="ECO:0000313" key="4">
    <source>
        <dbReference type="EMBL" id="OXA57149.1"/>
    </source>
</evidence>
<feature type="domain" description="DOMON" evidence="3">
    <location>
        <begin position="50"/>
        <end position="175"/>
    </location>
</feature>
<protein>
    <submittedName>
        <fullName evidence="4">Putative ferric-chelate reductase 1</fullName>
    </submittedName>
</protein>
<reference evidence="4 5" key="1">
    <citation type="submission" date="2015-12" db="EMBL/GenBank/DDBJ databases">
        <title>The genome of Folsomia candida.</title>
        <authorList>
            <person name="Faddeeva A."/>
            <person name="Derks M.F."/>
            <person name="Anvar Y."/>
            <person name="Smit S."/>
            <person name="Van Straalen N."/>
            <person name="Roelofs D."/>
        </authorList>
    </citation>
    <scope>NUCLEOTIDE SEQUENCE [LARGE SCALE GENOMIC DNA]</scope>
    <source>
        <strain evidence="4 5">VU population</strain>
        <tissue evidence="4">Whole body</tissue>
    </source>
</reference>
<dbReference type="Proteomes" id="UP000198287">
    <property type="component" value="Unassembled WGS sequence"/>
</dbReference>
<comment type="caution">
    <text evidence="4">The sequence shown here is derived from an EMBL/GenBank/DDBJ whole genome shotgun (WGS) entry which is preliminary data.</text>
</comment>
<organism evidence="4 5">
    <name type="scientific">Folsomia candida</name>
    <name type="common">Springtail</name>
    <dbReference type="NCBI Taxonomy" id="158441"/>
    <lineage>
        <taxon>Eukaryota</taxon>
        <taxon>Metazoa</taxon>
        <taxon>Ecdysozoa</taxon>
        <taxon>Arthropoda</taxon>
        <taxon>Hexapoda</taxon>
        <taxon>Collembola</taxon>
        <taxon>Entomobryomorpha</taxon>
        <taxon>Isotomoidea</taxon>
        <taxon>Isotomidae</taxon>
        <taxon>Proisotominae</taxon>
        <taxon>Folsomia</taxon>
    </lineage>
</organism>
<evidence type="ECO:0000256" key="2">
    <source>
        <dbReference type="SAM" id="SignalP"/>
    </source>
</evidence>
<dbReference type="Pfam" id="PF03351">
    <property type="entry name" value="DOMON"/>
    <property type="match status" value="1"/>
</dbReference>
<accession>A0A226EI94</accession>
<feature type="chain" id="PRO_5011968534" evidence="2">
    <location>
        <begin position="25"/>
        <end position="415"/>
    </location>
</feature>
<dbReference type="PROSITE" id="PS50836">
    <property type="entry name" value="DOMON"/>
    <property type="match status" value="1"/>
</dbReference>
<dbReference type="InterPro" id="IPR005018">
    <property type="entry name" value="DOMON_domain"/>
</dbReference>
<evidence type="ECO:0000256" key="1">
    <source>
        <dbReference type="SAM" id="MobiDB-lite"/>
    </source>
</evidence>
<keyword evidence="2" id="KW-0732">Signal</keyword>
<feature type="compositionally biased region" description="Low complexity" evidence="1">
    <location>
        <begin position="365"/>
        <end position="415"/>
    </location>
</feature>
<dbReference type="EMBL" id="LNIX01000003">
    <property type="protein sequence ID" value="OXA57149.1"/>
    <property type="molecule type" value="Genomic_DNA"/>
</dbReference>
<evidence type="ECO:0000259" key="3">
    <source>
        <dbReference type="PROSITE" id="PS50836"/>
    </source>
</evidence>
<feature type="signal peptide" evidence="2">
    <location>
        <begin position="1"/>
        <end position="24"/>
    </location>
</feature>
<dbReference type="OrthoDB" id="6372137at2759"/>
<name>A0A226EI94_FOLCA</name>
<feature type="region of interest" description="Disordered" evidence="1">
    <location>
        <begin position="191"/>
        <end position="219"/>
    </location>
</feature>
<gene>
    <name evidence="4" type="ORF">Fcan01_07786</name>
</gene>
<feature type="compositionally biased region" description="Low complexity" evidence="1">
    <location>
        <begin position="272"/>
        <end position="291"/>
    </location>
</feature>
<dbReference type="AlphaFoldDB" id="A0A226EI94"/>
<feature type="region of interest" description="Disordered" evidence="1">
    <location>
        <begin position="270"/>
        <end position="415"/>
    </location>
</feature>
<keyword evidence="5" id="KW-1185">Reference proteome</keyword>
<proteinExistence type="predicted"/>
<sequence length="415" mass="42538">MANTNIFVGFSLLIVITLTFVSSAEEPGNFFHCGGEFCKSVPSDCNSINCQLGVRFEMLNAGDPTVNVHAGATGDVHSYVAIGFSKDETMGNDAVYMCMPRENNNSAVVTMFNPPNSHAGPIPMNFRLGNTPSGNVLFKSGRVDCSFILPVIIDVGNGLTFNLAKESVNVFVATGKYGEKRDVKKHDRRFQGLMTPEDLGSKTVTLDPADSKDSGSSTNTNAMPVSALCSFCTIVTSENIGQHFYLEKSTMQYFVLICILFATASQIAECRPPSNSGGSPSSAQADSAAAAEVTGSNPPPAPQVADGAPQIQVVSPPGAPNPQITVVHAQPEIISPAPGMPPPQLQPVGGAGFINFGRRPGSGGVSSASSSSSATSNGGQGGSAFANSASAANANVNGAGSASASSSSSAVAVGK</sequence>
<evidence type="ECO:0000313" key="5">
    <source>
        <dbReference type="Proteomes" id="UP000198287"/>
    </source>
</evidence>